<dbReference type="RefSeq" id="WP_184175032.1">
    <property type="nucleotide sequence ID" value="NZ_JACHGF010000004.1"/>
</dbReference>
<comment type="caution">
    <text evidence="1">The sequence shown here is derived from an EMBL/GenBank/DDBJ whole genome shotgun (WGS) entry which is preliminary data.</text>
</comment>
<dbReference type="EMBL" id="JACHGF010000004">
    <property type="protein sequence ID" value="MBB5285096.1"/>
    <property type="molecule type" value="Genomic_DNA"/>
</dbReference>
<dbReference type="PROSITE" id="PS51257">
    <property type="entry name" value="PROKAR_LIPOPROTEIN"/>
    <property type="match status" value="1"/>
</dbReference>
<keyword evidence="2" id="KW-1185">Reference proteome</keyword>
<sequence>MKKRIICSLLTPKYLLGLLILLSVSSCMPRANSLRNSNARIGPYDIAVIDNCEYIVIQRAGRRDVSGVFSITHKGDCSNPIHRVGTR</sequence>
<gene>
    <name evidence="1" type="ORF">HNQ92_003244</name>
</gene>
<accession>A0A840TLK3</accession>
<proteinExistence type="predicted"/>
<evidence type="ECO:0000313" key="1">
    <source>
        <dbReference type="EMBL" id="MBB5285096.1"/>
    </source>
</evidence>
<evidence type="ECO:0000313" key="2">
    <source>
        <dbReference type="Proteomes" id="UP000557307"/>
    </source>
</evidence>
<organism evidence="1 2">
    <name type="scientific">Rhabdobacter roseus</name>
    <dbReference type="NCBI Taxonomy" id="1655419"/>
    <lineage>
        <taxon>Bacteria</taxon>
        <taxon>Pseudomonadati</taxon>
        <taxon>Bacteroidota</taxon>
        <taxon>Cytophagia</taxon>
        <taxon>Cytophagales</taxon>
        <taxon>Cytophagaceae</taxon>
        <taxon>Rhabdobacter</taxon>
    </lineage>
</organism>
<dbReference type="Proteomes" id="UP000557307">
    <property type="component" value="Unassembled WGS sequence"/>
</dbReference>
<protein>
    <submittedName>
        <fullName evidence="1">Uncharacterized protein</fullName>
    </submittedName>
</protein>
<reference evidence="1 2" key="1">
    <citation type="submission" date="2020-08" db="EMBL/GenBank/DDBJ databases">
        <title>Genomic Encyclopedia of Type Strains, Phase IV (KMG-IV): sequencing the most valuable type-strain genomes for metagenomic binning, comparative biology and taxonomic classification.</title>
        <authorList>
            <person name="Goeker M."/>
        </authorList>
    </citation>
    <scope>NUCLEOTIDE SEQUENCE [LARGE SCALE GENOMIC DNA]</scope>
    <source>
        <strain evidence="1 2">DSM 105074</strain>
    </source>
</reference>
<dbReference type="AlphaFoldDB" id="A0A840TLK3"/>
<name>A0A840TLK3_9BACT</name>